<dbReference type="RefSeq" id="WP_008738671.1">
    <property type="nucleotide sequence ID" value="NZ_CP004387.1"/>
</dbReference>
<dbReference type="Proteomes" id="UP000006764">
    <property type="component" value="Chromosome"/>
</dbReference>
<reference evidence="1 2" key="1">
    <citation type="journal article" date="2012" name="J. Bacteriol.">
        <title>Genome sequence of an alkane-degrading bacterium, Alcanivorax pacificus type strain W11-5, isolated from deep sea sediment.</title>
        <authorList>
            <person name="Lai Q."/>
            <person name="Shao Z."/>
        </authorList>
    </citation>
    <scope>NUCLEOTIDE SEQUENCE [LARGE SCALE GENOMIC DNA]</scope>
    <source>
        <strain evidence="1 2">W11-5</strain>
    </source>
</reference>
<dbReference type="EMBL" id="CP004387">
    <property type="protein sequence ID" value="AJD48950.1"/>
    <property type="molecule type" value="Genomic_DNA"/>
</dbReference>
<evidence type="ECO:0000313" key="1">
    <source>
        <dbReference type="EMBL" id="AJD48950.1"/>
    </source>
</evidence>
<dbReference type="AlphaFoldDB" id="A0A0B4XQC4"/>
<sequence length="98" mass="11015">MITFQPGAAYEYDPTEALRHPYGTARYLNDAFATRDIDYILKAVGRAFQAQNPEALVWQSGQTTGQLRNSFLRDKNPPLKSVIALLYSLGVEFSCKEV</sequence>
<accession>A0A0B4XQC4</accession>
<dbReference type="OrthoDB" id="9798416at2"/>
<protein>
    <submittedName>
        <fullName evidence="1">Cro/CI family transcriptional regulator</fullName>
    </submittedName>
</protein>
<gene>
    <name evidence="1" type="ORF">S7S_12690</name>
</gene>
<dbReference type="HOGENOM" id="CLU_2327649_0_0_6"/>
<proteinExistence type="predicted"/>
<evidence type="ECO:0000313" key="2">
    <source>
        <dbReference type="Proteomes" id="UP000006764"/>
    </source>
</evidence>
<keyword evidence="2" id="KW-1185">Reference proteome</keyword>
<name>A0A0B4XQC4_9GAMM</name>
<organism evidence="1 2">
    <name type="scientific">Isoalcanivorax pacificus W11-5</name>
    <dbReference type="NCBI Taxonomy" id="391936"/>
    <lineage>
        <taxon>Bacteria</taxon>
        <taxon>Pseudomonadati</taxon>
        <taxon>Pseudomonadota</taxon>
        <taxon>Gammaproteobacteria</taxon>
        <taxon>Oceanospirillales</taxon>
        <taxon>Alcanivoracaceae</taxon>
        <taxon>Isoalcanivorax</taxon>
    </lineage>
</organism>
<dbReference type="KEGG" id="apac:S7S_12690"/>